<comment type="similarity">
    <text evidence="2 9">Belongs to the sulfotransferase 2 family.</text>
</comment>
<name>A0AAV4BR18_9GAST</name>
<evidence type="ECO:0000256" key="2">
    <source>
        <dbReference type="ARBA" id="ARBA00006339"/>
    </source>
</evidence>
<evidence type="ECO:0000256" key="8">
    <source>
        <dbReference type="ARBA" id="ARBA00023180"/>
    </source>
</evidence>
<gene>
    <name evidence="10" type="ORF">PoB_004729400</name>
</gene>
<evidence type="ECO:0000256" key="3">
    <source>
        <dbReference type="ARBA" id="ARBA00022679"/>
    </source>
</evidence>
<evidence type="ECO:0000256" key="6">
    <source>
        <dbReference type="ARBA" id="ARBA00023034"/>
    </source>
</evidence>
<dbReference type="Pfam" id="PF03567">
    <property type="entry name" value="Sulfotransfer_2"/>
    <property type="match status" value="1"/>
</dbReference>
<keyword evidence="11" id="KW-1185">Reference proteome</keyword>
<keyword evidence="7" id="KW-0472">Membrane</keyword>
<dbReference type="GO" id="GO:0008146">
    <property type="term" value="F:sulfotransferase activity"/>
    <property type="evidence" value="ECO:0007669"/>
    <property type="project" value="InterPro"/>
</dbReference>
<protein>
    <recommendedName>
        <fullName evidence="9">Carbohydrate sulfotransferase</fullName>
        <ecNumber evidence="9">2.8.2.-</ecNumber>
    </recommendedName>
</protein>
<dbReference type="InterPro" id="IPR018011">
    <property type="entry name" value="Carb_sulfotrans_8-10"/>
</dbReference>
<keyword evidence="6 9" id="KW-0333">Golgi apparatus</keyword>
<evidence type="ECO:0000313" key="11">
    <source>
        <dbReference type="Proteomes" id="UP000735302"/>
    </source>
</evidence>
<dbReference type="PANTHER" id="PTHR12137">
    <property type="entry name" value="CARBOHYDRATE SULFOTRANSFERASE"/>
    <property type="match status" value="1"/>
</dbReference>
<organism evidence="10 11">
    <name type="scientific">Plakobranchus ocellatus</name>
    <dbReference type="NCBI Taxonomy" id="259542"/>
    <lineage>
        <taxon>Eukaryota</taxon>
        <taxon>Metazoa</taxon>
        <taxon>Spiralia</taxon>
        <taxon>Lophotrochozoa</taxon>
        <taxon>Mollusca</taxon>
        <taxon>Gastropoda</taxon>
        <taxon>Heterobranchia</taxon>
        <taxon>Euthyneura</taxon>
        <taxon>Panpulmonata</taxon>
        <taxon>Sacoglossa</taxon>
        <taxon>Placobranchoidea</taxon>
        <taxon>Plakobranchidae</taxon>
        <taxon>Plakobranchus</taxon>
    </lineage>
</organism>
<reference evidence="10 11" key="1">
    <citation type="journal article" date="2021" name="Elife">
        <title>Chloroplast acquisition without the gene transfer in kleptoplastic sea slugs, Plakobranchus ocellatus.</title>
        <authorList>
            <person name="Maeda T."/>
            <person name="Takahashi S."/>
            <person name="Yoshida T."/>
            <person name="Shimamura S."/>
            <person name="Takaki Y."/>
            <person name="Nagai Y."/>
            <person name="Toyoda A."/>
            <person name="Suzuki Y."/>
            <person name="Arimoto A."/>
            <person name="Ishii H."/>
            <person name="Satoh N."/>
            <person name="Nishiyama T."/>
            <person name="Hasebe M."/>
            <person name="Maruyama T."/>
            <person name="Minagawa J."/>
            <person name="Obokata J."/>
            <person name="Shigenobu S."/>
        </authorList>
    </citation>
    <scope>NUCLEOTIDE SEQUENCE [LARGE SCALE GENOMIC DNA]</scope>
</reference>
<proteinExistence type="inferred from homology"/>
<keyword evidence="3 9" id="KW-0808">Transferase</keyword>
<dbReference type="AlphaFoldDB" id="A0AAV4BR18"/>
<dbReference type="GO" id="GO:0016051">
    <property type="term" value="P:carbohydrate biosynthetic process"/>
    <property type="evidence" value="ECO:0007669"/>
    <property type="project" value="InterPro"/>
</dbReference>
<accession>A0AAV4BR18</accession>
<keyword evidence="8 9" id="KW-0325">Glycoprotein</keyword>
<evidence type="ECO:0000256" key="1">
    <source>
        <dbReference type="ARBA" id="ARBA00004323"/>
    </source>
</evidence>
<evidence type="ECO:0000313" key="10">
    <source>
        <dbReference type="EMBL" id="GFO20789.1"/>
    </source>
</evidence>
<dbReference type="EC" id="2.8.2.-" evidence="9"/>
<keyword evidence="9" id="KW-0735">Signal-anchor</keyword>
<comment type="subcellular location">
    <subcellularLocation>
        <location evidence="1 9">Golgi apparatus membrane</location>
        <topology evidence="1 9">Single-pass type II membrane protein</topology>
    </subcellularLocation>
</comment>
<comment type="caution">
    <text evidence="10">The sequence shown here is derived from an EMBL/GenBank/DDBJ whole genome shotgun (WGS) entry which is preliminary data.</text>
</comment>
<keyword evidence="5" id="KW-1133">Transmembrane helix</keyword>
<evidence type="ECO:0000256" key="9">
    <source>
        <dbReference type="RuleBase" id="RU364020"/>
    </source>
</evidence>
<dbReference type="GO" id="GO:0000139">
    <property type="term" value="C:Golgi membrane"/>
    <property type="evidence" value="ECO:0007669"/>
    <property type="project" value="UniProtKB-SubCell"/>
</dbReference>
<evidence type="ECO:0000256" key="5">
    <source>
        <dbReference type="ARBA" id="ARBA00022989"/>
    </source>
</evidence>
<evidence type="ECO:0000256" key="7">
    <source>
        <dbReference type="ARBA" id="ARBA00023136"/>
    </source>
</evidence>
<dbReference type="InterPro" id="IPR005331">
    <property type="entry name" value="Sulfotransferase"/>
</dbReference>
<dbReference type="EMBL" id="BLXT01005203">
    <property type="protein sequence ID" value="GFO20789.1"/>
    <property type="molecule type" value="Genomic_DNA"/>
</dbReference>
<evidence type="ECO:0000256" key="4">
    <source>
        <dbReference type="ARBA" id="ARBA00022692"/>
    </source>
</evidence>
<keyword evidence="9" id="KW-0119">Carbohydrate metabolism</keyword>
<dbReference type="PANTHER" id="PTHR12137:SF33">
    <property type="entry name" value="CARBOHYDRATE SULFOTRANSFERASE 14"/>
    <property type="match status" value="1"/>
</dbReference>
<keyword evidence="4" id="KW-0812">Transmembrane</keyword>
<sequence>MAALSVPDAGPAVACGPTAAQRSASRTKAWRQACRTDKLRLMGDGQVLNHLYSDKDKRFVFCSVPKVTDIFWKQVIRYINNSSQRLHGSPMDLPKWQTFYVPRSEQHKLPVSTIRFLFGEDPYMRLWKIWVEKFFLMSYWFKNFEDTAEPKDTKPKCRPDVSFAEFLRMVTQERHLEDPTKMNVHWRPQVYICDICKLKPNFVGKMETFEEDAQCLLSLSNYSWVLRGEKAKHTSYGANPDRYTMSSLRHRQTALRSMRSLIMENLAHWYTSTAARECISLRDLVRRLWKAFQFRGYLPPHINVPQILLSQNDIQVEDVLKECSQGLFMWSGSTFKVRQRKRRAGFRKMVLNAYKSVDPHTLGNVMLLYEGDFESLGYEKMPKDIFDDRIPFED</sequence>
<dbReference type="Proteomes" id="UP000735302">
    <property type="component" value="Unassembled WGS sequence"/>
</dbReference>